<dbReference type="EMBL" id="JAHYIQ010000001">
    <property type="protein sequence ID" value="KAK1136739.1"/>
    <property type="molecule type" value="Genomic_DNA"/>
</dbReference>
<sequence>MPIRRADCGGATAATITTSDSSTSNGEAAAVAKTTTGKSPVSSCTSYRDVVLGLGHGGATILIRSSIAKSRDIRKTVVRSTQGVVEKK</sequence>
<evidence type="ECO:0000313" key="2">
    <source>
        <dbReference type="EMBL" id="KAK1136739.1"/>
    </source>
</evidence>
<evidence type="ECO:0000313" key="3">
    <source>
        <dbReference type="Proteomes" id="UP001177670"/>
    </source>
</evidence>
<feature type="region of interest" description="Disordered" evidence="1">
    <location>
        <begin position="1"/>
        <end position="39"/>
    </location>
</feature>
<organism evidence="2 3">
    <name type="scientific">Melipona bicolor</name>
    <dbReference type="NCBI Taxonomy" id="60889"/>
    <lineage>
        <taxon>Eukaryota</taxon>
        <taxon>Metazoa</taxon>
        <taxon>Ecdysozoa</taxon>
        <taxon>Arthropoda</taxon>
        <taxon>Hexapoda</taxon>
        <taxon>Insecta</taxon>
        <taxon>Pterygota</taxon>
        <taxon>Neoptera</taxon>
        <taxon>Endopterygota</taxon>
        <taxon>Hymenoptera</taxon>
        <taxon>Apocrita</taxon>
        <taxon>Aculeata</taxon>
        <taxon>Apoidea</taxon>
        <taxon>Anthophila</taxon>
        <taxon>Apidae</taxon>
        <taxon>Melipona</taxon>
    </lineage>
</organism>
<protein>
    <submittedName>
        <fullName evidence="2">Uncharacterized protein</fullName>
    </submittedName>
</protein>
<accession>A0AA40GFE5</accession>
<dbReference type="AlphaFoldDB" id="A0AA40GFE5"/>
<comment type="caution">
    <text evidence="2">The sequence shown here is derived from an EMBL/GenBank/DDBJ whole genome shotgun (WGS) entry which is preliminary data.</text>
</comment>
<dbReference type="Proteomes" id="UP001177670">
    <property type="component" value="Unassembled WGS sequence"/>
</dbReference>
<feature type="compositionally biased region" description="Low complexity" evidence="1">
    <location>
        <begin position="11"/>
        <end position="24"/>
    </location>
</feature>
<reference evidence="2" key="1">
    <citation type="submission" date="2021-10" db="EMBL/GenBank/DDBJ databases">
        <title>Melipona bicolor Genome sequencing and assembly.</title>
        <authorList>
            <person name="Araujo N.S."/>
            <person name="Arias M.C."/>
        </authorList>
    </citation>
    <scope>NUCLEOTIDE SEQUENCE</scope>
    <source>
        <strain evidence="2">USP_2M_L1-L4_2017</strain>
        <tissue evidence="2">Whole body</tissue>
    </source>
</reference>
<evidence type="ECO:0000256" key="1">
    <source>
        <dbReference type="SAM" id="MobiDB-lite"/>
    </source>
</evidence>
<name>A0AA40GFE5_9HYME</name>
<gene>
    <name evidence="2" type="ORF">K0M31_001278</name>
</gene>
<keyword evidence="3" id="KW-1185">Reference proteome</keyword>
<proteinExistence type="predicted"/>